<evidence type="ECO:0000259" key="5">
    <source>
        <dbReference type="Pfam" id="PF01555"/>
    </source>
</evidence>
<name>A0AAE0EPF7_9CHLO</name>
<feature type="region of interest" description="Disordered" evidence="4">
    <location>
        <begin position="399"/>
        <end position="515"/>
    </location>
</feature>
<feature type="compositionally biased region" description="Low complexity" evidence="4">
    <location>
        <begin position="399"/>
        <end position="412"/>
    </location>
</feature>
<dbReference type="AlphaFoldDB" id="A0AAE0EPF7"/>
<dbReference type="SUPFAM" id="SSF53335">
    <property type="entry name" value="S-adenosyl-L-methionine-dependent methyltransferases"/>
    <property type="match status" value="1"/>
</dbReference>
<reference evidence="6 7" key="1">
    <citation type="journal article" date="2015" name="Genome Biol. Evol.">
        <title>Comparative Genomics of a Bacterivorous Green Alga Reveals Evolutionary Causalities and Consequences of Phago-Mixotrophic Mode of Nutrition.</title>
        <authorList>
            <person name="Burns J.A."/>
            <person name="Paasch A."/>
            <person name="Narechania A."/>
            <person name="Kim E."/>
        </authorList>
    </citation>
    <scope>NUCLEOTIDE SEQUENCE [LARGE SCALE GENOMIC DNA]</scope>
    <source>
        <strain evidence="6 7">PLY_AMNH</strain>
    </source>
</reference>
<feature type="compositionally biased region" description="Acidic residues" evidence="4">
    <location>
        <begin position="446"/>
        <end position="465"/>
    </location>
</feature>
<dbReference type="GO" id="GO:0032259">
    <property type="term" value="P:methylation"/>
    <property type="evidence" value="ECO:0007669"/>
    <property type="project" value="UniProtKB-KW"/>
</dbReference>
<evidence type="ECO:0000256" key="1">
    <source>
        <dbReference type="ARBA" id="ARBA00022603"/>
    </source>
</evidence>
<keyword evidence="7" id="KW-1185">Reference proteome</keyword>
<evidence type="ECO:0000313" key="6">
    <source>
        <dbReference type="EMBL" id="KAK3233980.1"/>
    </source>
</evidence>
<protein>
    <recommendedName>
        <fullName evidence="5">DNA methylase N-4/N-6 domain-containing protein</fullName>
    </recommendedName>
</protein>
<feature type="compositionally biased region" description="Low complexity" evidence="4">
    <location>
        <begin position="496"/>
        <end position="508"/>
    </location>
</feature>
<proteinExistence type="predicted"/>
<evidence type="ECO:0000313" key="7">
    <source>
        <dbReference type="Proteomes" id="UP001190700"/>
    </source>
</evidence>
<accession>A0AAE0EPF7</accession>
<feature type="coiled-coil region" evidence="3">
    <location>
        <begin position="531"/>
        <end position="558"/>
    </location>
</feature>
<organism evidence="6 7">
    <name type="scientific">Cymbomonas tetramitiformis</name>
    <dbReference type="NCBI Taxonomy" id="36881"/>
    <lineage>
        <taxon>Eukaryota</taxon>
        <taxon>Viridiplantae</taxon>
        <taxon>Chlorophyta</taxon>
        <taxon>Pyramimonadophyceae</taxon>
        <taxon>Pyramimonadales</taxon>
        <taxon>Pyramimonadaceae</taxon>
        <taxon>Cymbomonas</taxon>
    </lineage>
</organism>
<dbReference type="InterPro" id="IPR002941">
    <property type="entry name" value="DNA_methylase_N4/N6"/>
</dbReference>
<evidence type="ECO:0000256" key="3">
    <source>
        <dbReference type="SAM" id="Coils"/>
    </source>
</evidence>
<evidence type="ECO:0000256" key="4">
    <source>
        <dbReference type="SAM" id="MobiDB-lite"/>
    </source>
</evidence>
<sequence length="1101" mass="122649">MASSAGCRRVSTGAYPVAHPEEISVTPLTLDSIYEERWVETKTLSLSECAFTDNPRGFGHKGKEAMERIAAVGFDPSCDTMWYKNPGKGKSYLAIDGHGRAVAFEKAFTEGASVGGVLVKKGDKRFTECRVQIFNSEITKLEINFLAASRLLINSAGSKSFTFFDKYSFFRRHLEQWPKSKAPSGPALAAELGTLSPEYNANFFKKLLYVWGLLKKASRLEAALQKNCLDVGSLSPFGFASLYSNKELYVLSDAQKIKVFEDTCENVEFFIEGREGETDSWDRQPQKGNRSWKPFINSARKFTDHCTIIKMREDIKCEIDGRLKKELPIYKEEPATNFFKDLSSGKFDNEFFMFGKTPPSSHVAGRMSDQEKVEKTSAMLGKFKKVVCWKANKFAKFAPTPSKTATPSKPGSFSKAVTLSSEDGDDGDGDEAAVDQEKEVGHKSEENDELSEANNESDVDQEGQEETLKDKKEASHDSDNEPLRKVRRRSEVGSVKATSPSPAATPAAKKGKEPMSVIKEAKESEEEITAREVLDESVKEAEENFKLAKRKLEAYALLNDIENEDTTAVEPDVRAIYMKMHLNRTVLEQTWQLLQLTAANEDKKTQELKSDEAVEVDVDMCGDEDSVEAPEQPGFYLGKRWDPTSVDPTDESYSPWHVNNPVDRWGGKHNFKKGDECVELMKFLTENPLDSLELGFHRTNLYVEVEEPGTDILQRVYFSMVIQNIGTSKEPKPAIVLQSDVMSGTGIPAVTVANCDCVEGMSTLLSDYFPGTGVGALITDIPWGETEKVGYNTSINWEGFVRNLMGDVVAHSSCLSEAERVLDHAGKNGEPLFVILGTLELLTQIAEQGECFQFSGYTNLPGFIVHSRMRTLKYKSNTPNSSGHYYACLAKKPSAVVLDYKEAYRTKDARLKEIELTELSTAYTGNVPHAITHQERMANYMFLESALMKKLNLEDDNVDPEAVDETSESYTNTMKTYREVLMEEMDAFDWAFMPLSSSDTFKQNCFHTGCRAFDGKDCGLKGRTLVKGQKSTALMEFLATRYTKQKGQLVADPFMGSGTTGAGALRAGRPFLGVEQQQKTFFQAVHILAKQLGEIMKAKGA</sequence>
<keyword evidence="1" id="KW-0489">Methyltransferase</keyword>
<dbReference type="Proteomes" id="UP001190700">
    <property type="component" value="Unassembled WGS sequence"/>
</dbReference>
<dbReference type="Gene3D" id="3.40.50.150">
    <property type="entry name" value="Vaccinia Virus protein VP39"/>
    <property type="match status" value="1"/>
</dbReference>
<dbReference type="InterPro" id="IPR029063">
    <property type="entry name" value="SAM-dependent_MTases_sf"/>
</dbReference>
<feature type="domain" description="DNA methylase N-4/N-6" evidence="5">
    <location>
        <begin position="1027"/>
        <end position="1079"/>
    </location>
</feature>
<dbReference type="GO" id="GO:0008170">
    <property type="term" value="F:N-methyltransferase activity"/>
    <property type="evidence" value="ECO:0007669"/>
    <property type="project" value="InterPro"/>
</dbReference>
<gene>
    <name evidence="6" type="ORF">CYMTET_55759</name>
</gene>
<keyword evidence="2" id="KW-0808">Transferase</keyword>
<dbReference type="GO" id="GO:0003677">
    <property type="term" value="F:DNA binding"/>
    <property type="evidence" value="ECO:0007669"/>
    <property type="project" value="InterPro"/>
</dbReference>
<dbReference type="InterPro" id="IPR001091">
    <property type="entry name" value="RM_Methyltransferase"/>
</dbReference>
<dbReference type="PRINTS" id="PR00508">
    <property type="entry name" value="S21N4MTFRASE"/>
</dbReference>
<feature type="compositionally biased region" description="Basic and acidic residues" evidence="4">
    <location>
        <begin position="435"/>
        <end position="445"/>
    </location>
</feature>
<evidence type="ECO:0000256" key="2">
    <source>
        <dbReference type="ARBA" id="ARBA00022679"/>
    </source>
</evidence>
<dbReference type="EMBL" id="LGRX02035584">
    <property type="protein sequence ID" value="KAK3233980.1"/>
    <property type="molecule type" value="Genomic_DNA"/>
</dbReference>
<dbReference type="Pfam" id="PF01555">
    <property type="entry name" value="N6_N4_Mtase"/>
    <property type="match status" value="1"/>
</dbReference>
<feature type="compositionally biased region" description="Acidic residues" evidence="4">
    <location>
        <begin position="422"/>
        <end position="434"/>
    </location>
</feature>
<feature type="compositionally biased region" description="Basic and acidic residues" evidence="4">
    <location>
        <begin position="466"/>
        <end position="484"/>
    </location>
</feature>
<comment type="caution">
    <text evidence="6">The sequence shown here is derived from an EMBL/GenBank/DDBJ whole genome shotgun (WGS) entry which is preliminary data.</text>
</comment>
<keyword evidence="3" id="KW-0175">Coiled coil</keyword>